<evidence type="ECO:0000256" key="16">
    <source>
        <dbReference type="ARBA" id="ARBA00022840"/>
    </source>
</evidence>
<dbReference type="SMART" id="SM00408">
    <property type="entry name" value="IGc2"/>
    <property type="match status" value="4"/>
</dbReference>
<evidence type="ECO:0000256" key="2">
    <source>
        <dbReference type="ARBA" id="ARBA00004251"/>
    </source>
</evidence>
<evidence type="ECO:0000256" key="30">
    <source>
        <dbReference type="RuleBase" id="RU000311"/>
    </source>
</evidence>
<keyword evidence="6" id="KW-1003">Cell membrane</keyword>
<dbReference type="EC" id="2.7.10.1" evidence="4"/>
<dbReference type="Gene3D" id="1.10.510.10">
    <property type="entry name" value="Transferase(Phosphotransferase) domain 1"/>
    <property type="match status" value="1"/>
</dbReference>
<dbReference type="GO" id="GO:0005634">
    <property type="term" value="C:nucleus"/>
    <property type="evidence" value="ECO:0007669"/>
    <property type="project" value="UniProtKB-SubCell"/>
</dbReference>
<dbReference type="PROSITE" id="PS50011">
    <property type="entry name" value="PROTEIN_KINASE_DOM"/>
    <property type="match status" value="1"/>
</dbReference>
<keyword evidence="18 32" id="KW-0472">Membrane</keyword>
<evidence type="ECO:0000256" key="19">
    <source>
        <dbReference type="ARBA" id="ARBA00023137"/>
    </source>
</evidence>
<evidence type="ECO:0000256" key="4">
    <source>
        <dbReference type="ARBA" id="ARBA00011902"/>
    </source>
</evidence>
<dbReference type="Gene3D" id="3.30.200.20">
    <property type="entry name" value="Phosphorylase Kinase, domain 1"/>
    <property type="match status" value="1"/>
</dbReference>
<evidence type="ECO:0000256" key="17">
    <source>
        <dbReference type="ARBA" id="ARBA00022989"/>
    </source>
</evidence>
<keyword evidence="16 27" id="KW-0067">ATP-binding</keyword>
<keyword evidence="23" id="KW-0539">Nucleus</keyword>
<evidence type="ECO:0000256" key="11">
    <source>
        <dbReference type="ARBA" id="ARBA00022692"/>
    </source>
</evidence>
<evidence type="ECO:0000256" key="23">
    <source>
        <dbReference type="ARBA" id="ARBA00023242"/>
    </source>
</evidence>
<evidence type="ECO:0000256" key="6">
    <source>
        <dbReference type="ARBA" id="ARBA00022475"/>
    </source>
</evidence>
<feature type="binding site" evidence="27">
    <location>
        <position position="1063"/>
    </location>
    <ligand>
        <name>ATP</name>
        <dbReference type="ChEBI" id="CHEBI:30616"/>
    </ligand>
</feature>
<name>A0A8C5Q6K4_9ANUR</name>
<dbReference type="GO" id="GO:0043408">
    <property type="term" value="P:regulation of MAPK cascade"/>
    <property type="evidence" value="ECO:0007669"/>
    <property type="project" value="TreeGrafter"/>
</dbReference>
<comment type="catalytic activity">
    <reaction evidence="25">
        <text>L-tyrosyl-[protein] + ATP = O-phospho-L-tyrosyl-[protein] + ADP + H(+)</text>
        <dbReference type="Rhea" id="RHEA:10596"/>
        <dbReference type="Rhea" id="RHEA-COMP:10136"/>
        <dbReference type="Rhea" id="RHEA-COMP:20101"/>
        <dbReference type="ChEBI" id="CHEBI:15378"/>
        <dbReference type="ChEBI" id="CHEBI:30616"/>
        <dbReference type="ChEBI" id="CHEBI:46858"/>
        <dbReference type="ChEBI" id="CHEBI:61978"/>
        <dbReference type="ChEBI" id="CHEBI:456216"/>
        <dbReference type="EC" id="2.7.10.1"/>
    </reaction>
</comment>
<evidence type="ECO:0000256" key="9">
    <source>
        <dbReference type="ARBA" id="ARBA00022657"/>
    </source>
</evidence>
<dbReference type="FunFam" id="2.60.40.10:FF:000479">
    <property type="entry name" value="Vascular endothelial growth factor receptor 3"/>
    <property type="match status" value="1"/>
</dbReference>
<dbReference type="FunFam" id="2.60.40.10:FF:000532">
    <property type="entry name" value="Vascular endothelial growth factor receptor 2"/>
    <property type="match status" value="1"/>
</dbReference>
<keyword evidence="22" id="KW-0325">Glycoprotein</keyword>
<evidence type="ECO:0000256" key="13">
    <source>
        <dbReference type="ARBA" id="ARBA00022737"/>
    </source>
</evidence>
<dbReference type="PROSITE" id="PS50835">
    <property type="entry name" value="IG_LIKE"/>
    <property type="match status" value="5"/>
</dbReference>
<keyword evidence="13" id="KW-0677">Repeat</keyword>
<dbReference type="InterPro" id="IPR003598">
    <property type="entry name" value="Ig_sub2"/>
</dbReference>
<keyword evidence="10" id="KW-0808">Transferase</keyword>
<evidence type="ECO:0000256" key="8">
    <source>
        <dbReference type="ARBA" id="ARBA00022553"/>
    </source>
</evidence>
<feature type="domain" description="Ig-like" evidence="35">
    <location>
        <begin position="700"/>
        <end position="786"/>
    </location>
</feature>
<dbReference type="GO" id="GO:0001525">
    <property type="term" value="P:angiogenesis"/>
    <property type="evidence" value="ECO:0007669"/>
    <property type="project" value="UniProtKB-KW"/>
</dbReference>
<dbReference type="GO" id="GO:0030335">
    <property type="term" value="P:positive regulation of cell migration"/>
    <property type="evidence" value="ECO:0007669"/>
    <property type="project" value="TreeGrafter"/>
</dbReference>
<dbReference type="InterPro" id="IPR003599">
    <property type="entry name" value="Ig_sub"/>
</dbReference>
<dbReference type="FunFam" id="3.30.200.20:FF:000041">
    <property type="entry name" value="Vascular endothelial growth factor receptor 2"/>
    <property type="match status" value="1"/>
</dbReference>
<feature type="transmembrane region" description="Helical" evidence="32">
    <location>
        <begin position="798"/>
        <end position="822"/>
    </location>
</feature>
<dbReference type="SMART" id="SM00409">
    <property type="entry name" value="IG"/>
    <property type="match status" value="6"/>
</dbReference>
<dbReference type="InterPro" id="IPR013783">
    <property type="entry name" value="Ig-like_fold"/>
</dbReference>
<dbReference type="PIRSF" id="PIRSF000615">
    <property type="entry name" value="TyrPK_CSF1-R"/>
    <property type="match status" value="1"/>
</dbReference>
<dbReference type="Ensembl" id="ENSLLET00000034544.1">
    <property type="protein sequence ID" value="ENSLLEP00000033275.1"/>
    <property type="gene ID" value="ENSLLEG00000021066.1"/>
</dbReference>
<dbReference type="GO" id="GO:0043235">
    <property type="term" value="C:receptor complex"/>
    <property type="evidence" value="ECO:0007669"/>
    <property type="project" value="TreeGrafter"/>
</dbReference>
<evidence type="ECO:0000313" key="37">
    <source>
        <dbReference type="Proteomes" id="UP000694569"/>
    </source>
</evidence>
<evidence type="ECO:0000256" key="1">
    <source>
        <dbReference type="ARBA" id="ARBA00004123"/>
    </source>
</evidence>
<evidence type="ECO:0000259" key="34">
    <source>
        <dbReference type="PROSITE" id="PS50011"/>
    </source>
</evidence>
<dbReference type="InterPro" id="IPR036179">
    <property type="entry name" value="Ig-like_dom_sf"/>
</dbReference>
<dbReference type="FunFam" id="2.60.40.10:FF:000247">
    <property type="entry name" value="Vascular endothelial growth factor receptor 3"/>
    <property type="match status" value="1"/>
</dbReference>
<dbReference type="OrthoDB" id="9873386at2759"/>
<feature type="domain" description="Ig-like" evidence="35">
    <location>
        <begin position="255"/>
        <end position="323"/>
    </location>
</feature>
<comment type="subcellular location">
    <subcellularLocation>
        <location evidence="2">Cell membrane</location>
        <topology evidence="2">Single-pass type I membrane protein</topology>
    </subcellularLocation>
    <subcellularLocation>
        <location evidence="3">Cytoplasm</location>
    </subcellularLocation>
    <subcellularLocation>
        <location evidence="30">Membrane</location>
        <topology evidence="30">Single-pass type I membrane protein</topology>
    </subcellularLocation>
    <subcellularLocation>
        <location evidence="1">Nucleus</location>
    </subcellularLocation>
</comment>
<dbReference type="PRINTS" id="PR01832">
    <property type="entry name" value="VEGFRECEPTOR"/>
</dbReference>
<evidence type="ECO:0000259" key="35">
    <source>
        <dbReference type="PROSITE" id="PS50835"/>
    </source>
</evidence>
<dbReference type="InterPro" id="IPR013098">
    <property type="entry name" value="Ig_I-set"/>
</dbReference>
<dbReference type="PROSITE" id="PS00107">
    <property type="entry name" value="PROTEIN_KINASE_ATP"/>
    <property type="match status" value="1"/>
</dbReference>
<keyword evidence="20" id="KW-1015">Disulfide bond</keyword>
<dbReference type="SMART" id="SM00219">
    <property type="entry name" value="TyrKc"/>
    <property type="match status" value="1"/>
</dbReference>
<keyword evidence="19" id="KW-0829">Tyrosine-protein kinase</keyword>
<dbReference type="Pfam" id="PF13927">
    <property type="entry name" value="Ig_3"/>
    <property type="match status" value="1"/>
</dbReference>
<dbReference type="FunFam" id="1.10.510.10:FF:000077">
    <property type="entry name" value="Vascular endothelial growth factor receptor 2"/>
    <property type="match status" value="1"/>
</dbReference>
<feature type="domain" description="Ig-like" evidence="35">
    <location>
        <begin position="440"/>
        <end position="571"/>
    </location>
</feature>
<gene>
    <name evidence="36" type="primary">FLT4</name>
</gene>
<keyword evidence="28" id="KW-0479">Metal-binding</keyword>
<dbReference type="GO" id="GO:0005737">
    <property type="term" value="C:cytoplasm"/>
    <property type="evidence" value="ECO:0007669"/>
    <property type="project" value="UniProtKB-SubCell"/>
</dbReference>
<accession>A0A8C5Q6K4</accession>
<evidence type="ECO:0000256" key="18">
    <source>
        <dbReference type="ARBA" id="ARBA00023136"/>
    </source>
</evidence>
<dbReference type="InterPro" id="IPR017441">
    <property type="entry name" value="Protein_kinase_ATP_BS"/>
</dbReference>
<feature type="domain" description="Protein kinase" evidence="34">
    <location>
        <begin position="867"/>
        <end position="1195"/>
    </location>
</feature>
<keyword evidence="14 27" id="KW-0547">Nucleotide-binding</keyword>
<dbReference type="InterPro" id="IPR000719">
    <property type="entry name" value="Prot_kinase_dom"/>
</dbReference>
<feature type="region of interest" description="Disordered" evidence="31">
    <location>
        <begin position="65"/>
        <end position="87"/>
    </location>
</feature>
<dbReference type="GO" id="GO:0005524">
    <property type="term" value="F:ATP binding"/>
    <property type="evidence" value="ECO:0007669"/>
    <property type="project" value="UniProtKB-UniRule"/>
</dbReference>
<evidence type="ECO:0000256" key="27">
    <source>
        <dbReference type="PIRSR" id="PIRSR000615-2"/>
    </source>
</evidence>
<reference evidence="36" key="1">
    <citation type="submission" date="2025-08" db="UniProtKB">
        <authorList>
            <consortium name="Ensembl"/>
        </authorList>
    </citation>
    <scope>IDENTIFICATION</scope>
</reference>
<evidence type="ECO:0000256" key="25">
    <source>
        <dbReference type="ARBA" id="ARBA00051243"/>
    </source>
</evidence>
<keyword evidence="28" id="KW-0460">Magnesium</keyword>
<comment type="similarity">
    <text evidence="30">Belongs to the protein kinase superfamily. Tyr protein kinase family. CSF-1/PDGF receptor subfamily.</text>
</comment>
<evidence type="ECO:0000256" key="33">
    <source>
        <dbReference type="SAM" id="SignalP"/>
    </source>
</evidence>
<dbReference type="CDD" id="cd05102">
    <property type="entry name" value="PTKc_VEGFR3"/>
    <property type="match status" value="1"/>
</dbReference>
<dbReference type="InterPro" id="IPR050122">
    <property type="entry name" value="RTK"/>
</dbReference>
<evidence type="ECO:0000256" key="24">
    <source>
        <dbReference type="ARBA" id="ARBA00023319"/>
    </source>
</evidence>
<dbReference type="GO" id="GO:0046872">
    <property type="term" value="F:metal ion binding"/>
    <property type="evidence" value="ECO:0007669"/>
    <property type="project" value="UniProtKB-KW"/>
</dbReference>
<feature type="domain" description="Ig-like" evidence="35">
    <location>
        <begin position="578"/>
        <end position="693"/>
    </location>
</feature>
<keyword evidence="21 30" id="KW-0675">Receptor</keyword>
<reference evidence="36" key="2">
    <citation type="submission" date="2025-09" db="UniProtKB">
        <authorList>
            <consortium name="Ensembl"/>
        </authorList>
    </citation>
    <scope>IDENTIFICATION</scope>
</reference>
<proteinExistence type="inferred from homology"/>
<evidence type="ECO:0000256" key="3">
    <source>
        <dbReference type="ARBA" id="ARBA00004496"/>
    </source>
</evidence>
<keyword evidence="8" id="KW-0597">Phosphoprotein</keyword>
<evidence type="ECO:0000256" key="26">
    <source>
        <dbReference type="PIRSR" id="PIRSR000615-1"/>
    </source>
</evidence>
<dbReference type="Pfam" id="PF17988">
    <property type="entry name" value="VEGFR-2_TMD"/>
    <property type="match status" value="1"/>
</dbReference>
<feature type="binding site" evidence="28">
    <location>
        <position position="1064"/>
    </location>
    <ligand>
        <name>Mg(2+)</name>
        <dbReference type="ChEBI" id="CHEBI:18420"/>
    </ligand>
</feature>
<dbReference type="GO" id="GO:0005886">
    <property type="term" value="C:plasma membrane"/>
    <property type="evidence" value="ECO:0007669"/>
    <property type="project" value="UniProtKB-SubCell"/>
</dbReference>
<dbReference type="Pfam" id="PF07679">
    <property type="entry name" value="I-set"/>
    <property type="match status" value="2"/>
</dbReference>
<dbReference type="Pfam" id="PF22971">
    <property type="entry name" value="Ig_VEGFR-1-like_5th"/>
    <property type="match status" value="1"/>
</dbReference>
<keyword evidence="15" id="KW-0418">Kinase</keyword>
<dbReference type="InterPro" id="IPR001245">
    <property type="entry name" value="Ser-Thr/Tyr_kinase_cat_dom"/>
</dbReference>
<evidence type="ECO:0000256" key="31">
    <source>
        <dbReference type="SAM" id="MobiDB-lite"/>
    </source>
</evidence>
<feature type="binding site" evidence="27">
    <location>
        <begin position="874"/>
        <end position="881"/>
    </location>
    <ligand>
        <name>ATP</name>
        <dbReference type="ChEBI" id="CHEBI:30616"/>
    </ligand>
</feature>
<evidence type="ECO:0000256" key="5">
    <source>
        <dbReference type="ARBA" id="ARBA00022258"/>
    </source>
</evidence>
<dbReference type="SUPFAM" id="SSF56112">
    <property type="entry name" value="Protein kinase-like (PK-like)"/>
    <property type="match status" value="1"/>
</dbReference>
<dbReference type="Pfam" id="PF21339">
    <property type="entry name" value="VEGFR-1-like_Ig-like"/>
    <property type="match status" value="1"/>
</dbReference>
<dbReference type="GO" id="GO:0048010">
    <property type="term" value="P:vascular endothelial growth factor receptor signaling pathway"/>
    <property type="evidence" value="ECO:0007669"/>
    <property type="project" value="TreeGrafter"/>
</dbReference>
<evidence type="ECO:0000256" key="10">
    <source>
        <dbReference type="ARBA" id="ARBA00022679"/>
    </source>
</evidence>
<dbReference type="InterPro" id="IPR055229">
    <property type="entry name" value="VEGFR1-3_5th"/>
</dbReference>
<evidence type="ECO:0000256" key="32">
    <source>
        <dbReference type="SAM" id="Phobius"/>
    </source>
</evidence>
<dbReference type="FunFam" id="2.60.40.10:FF:000411">
    <property type="entry name" value="Vascular endothelial growth factor receptor 3"/>
    <property type="match status" value="1"/>
</dbReference>
<evidence type="ECO:0000256" key="20">
    <source>
        <dbReference type="ARBA" id="ARBA00023157"/>
    </source>
</evidence>
<dbReference type="PROSITE" id="PS00240">
    <property type="entry name" value="RECEPTOR_TYR_KIN_III"/>
    <property type="match status" value="1"/>
</dbReference>
<dbReference type="SUPFAM" id="SSF48726">
    <property type="entry name" value="Immunoglobulin"/>
    <property type="match status" value="5"/>
</dbReference>
<feature type="active site" description="Proton acceptor" evidence="26">
    <location>
        <position position="1059"/>
    </location>
</feature>
<keyword evidence="7" id="KW-0963">Cytoplasm</keyword>
<dbReference type="GO" id="GO:0004714">
    <property type="term" value="F:transmembrane receptor protein tyrosine kinase activity"/>
    <property type="evidence" value="ECO:0007669"/>
    <property type="project" value="UniProtKB-EC"/>
</dbReference>
<protein>
    <recommendedName>
        <fullName evidence="5">Vascular endothelial growth factor receptor 3</fullName>
        <ecNumber evidence="4">2.7.10.1</ecNumber>
    </recommendedName>
</protein>
<evidence type="ECO:0000256" key="29">
    <source>
        <dbReference type="PROSITE-ProRule" id="PRU10141"/>
    </source>
</evidence>
<dbReference type="Pfam" id="PF07714">
    <property type="entry name" value="PK_Tyr_Ser-Thr"/>
    <property type="match status" value="1"/>
</dbReference>
<sequence>MKRVLCVLFCVLLTTIERTGLVWGYSMIPPTLNITEEEIIIDSNDTLIISCWGQWPLQWSWPGSLETTDTSTKEKDGGEVTVNTDGTRSVTEEECEGVPGKPYCKVFKLKGSRANDTGTYCCHYIFINAKIKGTTADSVHVFVRDWEQPFISPPGTLLIRKENTRVPCLVSIPDLNVTITLLNANIVPDGKSVIWDDKEGMLVPSDRIREALFLRCRTVIDNREFFSNYFFVHFTGIQFYDMQLTPKNTVELLVGDQLVLNCTVTAEFNTPVNFEWVYPGKTSDRYVTKYSDRRPQQDHTEVYSTIILPNVNQNDVGTYVCQAISITWQYEESCEVIVHEKPFINVEIKEKKVNEATAGTKLAQLSVKVSAYPPPSFQWYKDGKLIPFSNIYSKYRQSLHALQIRDVVEQDAGTYTLVLKNEQADLEEKISLQLMVNVPPQIHEKESSSPSIYAQGSRQALTCTVFGVPAPTSIQWQWRPWTPCRIYSRRSVAKQRSSRRHQRDRMPECKDWKDVTQEGAVNTIENIETWSEFVEGRNKTVSKLVIQQANMSIMYKCSAFNKAGRDERLIYFYVTTIPDGFRIEPKPSEEPIEGQNFSLSCHADNYTYDNLQWYRLNPLTLEDAEGNPLVLDCKSLPLFAERVDGEFKHQPGSNSAALVINIPKISLEQEGDYVCEVQNRKTREKHCHKKYISVLAQEAPHLQQDLTDKMVNISDSMVMQCKAEGTPHPSILWYKDNKLVEEVSGIVLGDMNQTLSIQRVREEDAGIYLCRACNGKGCVNSSASVFVEGSDDRTNVEIVILIGTGVIAVFFWILLILIFCNIKRPNHSEIKTGYLSIIMDPGEIPLEEQCDYLPYDSAKWEFPRDRLRLGKVLGHGAFGKVVEASAFGISKSNSCETVAVKMLKEGATASEHKALMSELKILIHIGNHLNVVNLLGACTKSSGPLMVIVEFCKYGNLSNYLRTKRDGFIPYRERSPRTQSQARSLVEAVISDRRSHEGLDEGLDEGVVFNRLLITKNQRTPELKDLWQSPLTMEDLICYSFQVARGMEFLSSRKCIHRDLAARNILLSENNVVKICDFGLARDIYKDPDYVRKGSARLPLKWMAPESIFDKVYTTQSDVWSFGVLLWEIFSLGASPYPGVQINEEFCQRLKDGTRMRAPEYATTEIYHIMLSCWHGDPKERPTFSDLVEILGDLLQENVQQEGKDYIPLNDSQSSEEMDFSQGPLCPQHNSDDEECDMKLHCHNMAVRYYNCVSFPGCFTGGNQIRCPSRLKTFEEFSMAQVPYKNHPDNQTDSGMVLASEELERIENRHRTEESFSNTESCRSKDLMAGCSSTHHRSRPSYPSRTGGQTFYNSEYGELSEHSEGASYTPPGGSTFPGLNHASFFSDEN</sequence>
<feature type="binding site" evidence="28">
    <location>
        <position position="1077"/>
    </location>
    <ligand>
        <name>Mg(2+)</name>
        <dbReference type="ChEBI" id="CHEBI:18420"/>
    </ligand>
</feature>
<evidence type="ECO:0000256" key="7">
    <source>
        <dbReference type="ARBA" id="ARBA00022490"/>
    </source>
</evidence>
<feature type="signal peptide" evidence="33">
    <location>
        <begin position="1"/>
        <end position="24"/>
    </location>
</feature>
<dbReference type="InterPro" id="IPR011009">
    <property type="entry name" value="Kinase-like_dom_sf"/>
</dbReference>
<keyword evidence="9" id="KW-0037">Angiogenesis</keyword>
<dbReference type="InterPro" id="IPR041348">
    <property type="entry name" value="VEGFR-2_TMD"/>
</dbReference>
<evidence type="ECO:0000256" key="14">
    <source>
        <dbReference type="ARBA" id="ARBA00022741"/>
    </source>
</evidence>
<organism evidence="36 37">
    <name type="scientific">Leptobrachium leishanense</name>
    <name type="common">Leishan spiny toad</name>
    <dbReference type="NCBI Taxonomy" id="445787"/>
    <lineage>
        <taxon>Eukaryota</taxon>
        <taxon>Metazoa</taxon>
        <taxon>Chordata</taxon>
        <taxon>Craniata</taxon>
        <taxon>Vertebrata</taxon>
        <taxon>Euteleostomi</taxon>
        <taxon>Amphibia</taxon>
        <taxon>Batrachia</taxon>
        <taxon>Anura</taxon>
        <taxon>Pelobatoidea</taxon>
        <taxon>Megophryidae</taxon>
        <taxon>Leptobrachium</taxon>
    </lineage>
</organism>
<dbReference type="InterPro" id="IPR007110">
    <property type="entry name" value="Ig-like_dom"/>
</dbReference>
<feature type="chain" id="PRO_5034341761" description="Vascular endothelial growth factor receptor 3" evidence="33">
    <location>
        <begin position="25"/>
        <end position="1389"/>
    </location>
</feature>
<keyword evidence="11 30" id="KW-0812">Transmembrane</keyword>
<evidence type="ECO:0000256" key="22">
    <source>
        <dbReference type="ARBA" id="ARBA00023180"/>
    </source>
</evidence>
<dbReference type="PRINTS" id="PR01835">
    <property type="entry name" value="VEGFRECEPTR3"/>
</dbReference>
<keyword evidence="12 33" id="KW-0732">Signal</keyword>
<dbReference type="InterPro" id="IPR020635">
    <property type="entry name" value="Tyr_kinase_cat_dom"/>
</dbReference>
<evidence type="ECO:0000256" key="28">
    <source>
        <dbReference type="PIRSR" id="PIRSR000615-3"/>
    </source>
</evidence>
<evidence type="ECO:0000256" key="12">
    <source>
        <dbReference type="ARBA" id="ARBA00022729"/>
    </source>
</evidence>
<keyword evidence="37" id="KW-1185">Reference proteome</keyword>
<evidence type="ECO:0000256" key="21">
    <source>
        <dbReference type="ARBA" id="ARBA00023170"/>
    </source>
</evidence>
<dbReference type="Gene3D" id="2.60.40.10">
    <property type="entry name" value="Immunoglobulins"/>
    <property type="match status" value="7"/>
</dbReference>
<feature type="compositionally biased region" description="Polar residues" evidence="31">
    <location>
        <begin position="1341"/>
        <end position="1353"/>
    </location>
</feature>
<feature type="binding site" evidence="27 29">
    <location>
        <position position="901"/>
    </location>
    <ligand>
        <name>ATP</name>
        <dbReference type="ChEBI" id="CHEBI:30616"/>
    </ligand>
</feature>
<dbReference type="FunFam" id="2.60.40.10:FF:000143">
    <property type="entry name" value="Vascular endothelial growth factor receptor 3"/>
    <property type="match status" value="1"/>
</dbReference>
<keyword evidence="17 32" id="KW-1133">Transmembrane helix</keyword>
<dbReference type="PROSITE" id="PS00109">
    <property type="entry name" value="PROTEIN_KINASE_TYR"/>
    <property type="match status" value="1"/>
</dbReference>
<keyword evidence="24 30" id="KW-0393">Immunoglobulin domain</keyword>
<dbReference type="PANTHER" id="PTHR24416:SF49">
    <property type="entry name" value="VASCULAR ENDOTHELIAL GROWTH FACTOR RECEPTOR 3"/>
    <property type="match status" value="1"/>
</dbReference>
<feature type="region of interest" description="Disordered" evidence="31">
    <location>
        <begin position="1333"/>
        <end position="1389"/>
    </location>
</feature>
<dbReference type="Proteomes" id="UP000694569">
    <property type="component" value="Unplaced"/>
</dbReference>
<dbReference type="InterPro" id="IPR008266">
    <property type="entry name" value="Tyr_kinase_AS"/>
</dbReference>
<evidence type="ECO:0000313" key="36">
    <source>
        <dbReference type="Ensembl" id="ENSLLEP00000033275.1"/>
    </source>
</evidence>
<dbReference type="PANTHER" id="PTHR24416">
    <property type="entry name" value="TYROSINE-PROTEIN KINASE RECEPTOR"/>
    <property type="match status" value="1"/>
</dbReference>
<evidence type="ECO:0000256" key="15">
    <source>
        <dbReference type="ARBA" id="ARBA00022777"/>
    </source>
</evidence>
<feature type="domain" description="Ig-like" evidence="35">
    <location>
        <begin position="342"/>
        <end position="433"/>
    </location>
</feature>
<dbReference type="GeneTree" id="ENSGT00940000159358"/>
<dbReference type="GO" id="GO:0019838">
    <property type="term" value="F:growth factor binding"/>
    <property type="evidence" value="ECO:0007669"/>
    <property type="project" value="TreeGrafter"/>
</dbReference>
<dbReference type="InterPro" id="IPR001824">
    <property type="entry name" value="Tyr_kinase_rcpt_3_CS"/>
</dbReference>